<keyword evidence="6 11" id="KW-0735">Signal-anchor</keyword>
<dbReference type="EMBL" id="CH902620">
    <property type="protein sequence ID" value="EDV30995.2"/>
    <property type="molecule type" value="Genomic_DNA"/>
</dbReference>
<comment type="similarity">
    <text evidence="2 11">Belongs to the glycosyltransferase 31 family.</text>
</comment>
<dbReference type="HOGENOM" id="CLU_036849_6_1_1"/>
<keyword evidence="9 11" id="KW-0472">Membrane</keyword>
<dbReference type="eggNOG" id="KOG2287">
    <property type="taxonomic scope" value="Eukaryota"/>
</dbReference>
<evidence type="ECO:0000256" key="8">
    <source>
        <dbReference type="ARBA" id="ARBA00023034"/>
    </source>
</evidence>
<dbReference type="GO" id="GO:0006493">
    <property type="term" value="P:protein O-linked glycosylation"/>
    <property type="evidence" value="ECO:0007669"/>
    <property type="project" value="TreeGrafter"/>
</dbReference>
<dbReference type="PANTHER" id="PTHR11214">
    <property type="entry name" value="BETA-1,3-N-ACETYLGLUCOSAMINYLTRANSFERASE"/>
    <property type="match status" value="1"/>
</dbReference>
<reference evidence="12 13" key="1">
    <citation type="journal article" date="2007" name="Nature">
        <title>Evolution of genes and genomes on the Drosophila phylogeny.</title>
        <authorList>
            <consortium name="Drosophila 12 Genomes Consortium"/>
            <person name="Clark A.G."/>
            <person name="Eisen M.B."/>
            <person name="Smith D.R."/>
            <person name="Bergman C.M."/>
            <person name="Oliver B."/>
            <person name="Markow T.A."/>
            <person name="Kaufman T.C."/>
            <person name="Kellis M."/>
            <person name="Gelbart W."/>
            <person name="Iyer V.N."/>
            <person name="Pollard D.A."/>
            <person name="Sackton T.B."/>
            <person name="Larracuente A.M."/>
            <person name="Singh N.D."/>
            <person name="Abad J.P."/>
            <person name="Abt D.N."/>
            <person name="Adryan B."/>
            <person name="Aguade M."/>
            <person name="Akashi H."/>
            <person name="Anderson W.W."/>
            <person name="Aquadro C.F."/>
            <person name="Ardell D.H."/>
            <person name="Arguello R."/>
            <person name="Artieri C.G."/>
            <person name="Barbash D.A."/>
            <person name="Barker D."/>
            <person name="Barsanti P."/>
            <person name="Batterham P."/>
            <person name="Batzoglou S."/>
            <person name="Begun D."/>
            <person name="Bhutkar A."/>
            <person name="Blanco E."/>
            <person name="Bosak S.A."/>
            <person name="Bradley R.K."/>
            <person name="Brand A.D."/>
            <person name="Brent M.R."/>
            <person name="Brooks A.N."/>
            <person name="Brown R.H."/>
            <person name="Butlin R.K."/>
            <person name="Caggese C."/>
            <person name="Calvi B.R."/>
            <person name="Bernardo de Carvalho A."/>
            <person name="Caspi A."/>
            <person name="Castrezana S."/>
            <person name="Celniker S.E."/>
            <person name="Chang J.L."/>
            <person name="Chapple C."/>
            <person name="Chatterji S."/>
            <person name="Chinwalla A."/>
            <person name="Civetta A."/>
            <person name="Clifton S.W."/>
            <person name="Comeron J.M."/>
            <person name="Costello J.C."/>
            <person name="Coyne J.A."/>
            <person name="Daub J."/>
            <person name="David R.G."/>
            <person name="Delcher A.L."/>
            <person name="Delehaunty K."/>
            <person name="Do C.B."/>
            <person name="Ebling H."/>
            <person name="Edwards K."/>
            <person name="Eickbush T."/>
            <person name="Evans J.D."/>
            <person name="Filipski A."/>
            <person name="Findeiss S."/>
            <person name="Freyhult E."/>
            <person name="Fulton L."/>
            <person name="Fulton R."/>
            <person name="Garcia A.C."/>
            <person name="Gardiner A."/>
            <person name="Garfield D.A."/>
            <person name="Garvin B.E."/>
            <person name="Gibson G."/>
            <person name="Gilbert D."/>
            <person name="Gnerre S."/>
            <person name="Godfrey J."/>
            <person name="Good R."/>
            <person name="Gotea V."/>
            <person name="Gravely B."/>
            <person name="Greenberg A.J."/>
            <person name="Griffiths-Jones S."/>
            <person name="Gross S."/>
            <person name="Guigo R."/>
            <person name="Gustafson E.A."/>
            <person name="Haerty W."/>
            <person name="Hahn M.W."/>
            <person name="Halligan D.L."/>
            <person name="Halpern A.L."/>
            <person name="Halter G.M."/>
            <person name="Han M.V."/>
            <person name="Heger A."/>
            <person name="Hillier L."/>
            <person name="Hinrichs A.S."/>
            <person name="Holmes I."/>
            <person name="Hoskins R.A."/>
            <person name="Hubisz M.J."/>
            <person name="Hultmark D."/>
            <person name="Huntley M.A."/>
            <person name="Jaffe D.B."/>
            <person name="Jagadeeshan S."/>
            <person name="Jeck W.R."/>
            <person name="Johnson J."/>
            <person name="Jones C.D."/>
            <person name="Jordan W.C."/>
            <person name="Karpen G.H."/>
            <person name="Kataoka E."/>
            <person name="Keightley P.D."/>
            <person name="Kheradpour P."/>
            <person name="Kirkness E.F."/>
            <person name="Koerich L.B."/>
            <person name="Kristiansen K."/>
            <person name="Kudrna D."/>
            <person name="Kulathinal R.J."/>
            <person name="Kumar S."/>
            <person name="Kwok R."/>
            <person name="Lander E."/>
            <person name="Langley C.H."/>
            <person name="Lapoint R."/>
            <person name="Lazzaro B.P."/>
            <person name="Lee S.J."/>
            <person name="Levesque L."/>
            <person name="Li R."/>
            <person name="Lin C.F."/>
            <person name="Lin M.F."/>
            <person name="Lindblad-Toh K."/>
            <person name="Llopart A."/>
            <person name="Long M."/>
            <person name="Low L."/>
            <person name="Lozovsky E."/>
            <person name="Lu J."/>
            <person name="Luo M."/>
            <person name="Machado C.A."/>
            <person name="Makalowski W."/>
            <person name="Marzo M."/>
            <person name="Matsuda M."/>
            <person name="Matzkin L."/>
            <person name="McAllister B."/>
            <person name="McBride C.S."/>
            <person name="McKernan B."/>
            <person name="McKernan K."/>
            <person name="Mendez-Lago M."/>
            <person name="Minx P."/>
            <person name="Mollenhauer M.U."/>
            <person name="Montooth K."/>
            <person name="Mount S.M."/>
            <person name="Mu X."/>
            <person name="Myers E."/>
            <person name="Negre B."/>
            <person name="Newfeld S."/>
            <person name="Nielsen R."/>
            <person name="Noor M.A."/>
            <person name="O'Grady P."/>
            <person name="Pachter L."/>
            <person name="Papaceit M."/>
            <person name="Parisi M.J."/>
            <person name="Parisi M."/>
            <person name="Parts L."/>
            <person name="Pedersen J.S."/>
            <person name="Pesole G."/>
            <person name="Phillippy A.M."/>
            <person name="Ponting C.P."/>
            <person name="Pop M."/>
            <person name="Porcelli D."/>
            <person name="Powell J.R."/>
            <person name="Prohaska S."/>
            <person name="Pruitt K."/>
            <person name="Puig M."/>
            <person name="Quesneville H."/>
            <person name="Ram K.R."/>
            <person name="Rand D."/>
            <person name="Rasmussen M.D."/>
            <person name="Reed L.K."/>
            <person name="Reenan R."/>
            <person name="Reily A."/>
            <person name="Remington K.A."/>
            <person name="Rieger T.T."/>
            <person name="Ritchie M.G."/>
            <person name="Robin C."/>
            <person name="Rogers Y.H."/>
            <person name="Rohde C."/>
            <person name="Rozas J."/>
            <person name="Rubenfield M.J."/>
            <person name="Ruiz A."/>
            <person name="Russo S."/>
            <person name="Salzberg S.L."/>
            <person name="Sanchez-Gracia A."/>
            <person name="Saranga D.J."/>
            <person name="Sato H."/>
            <person name="Schaeffer S.W."/>
            <person name="Schatz M.C."/>
            <person name="Schlenke T."/>
            <person name="Schwartz R."/>
            <person name="Segarra C."/>
            <person name="Singh R.S."/>
            <person name="Sirot L."/>
            <person name="Sirota M."/>
            <person name="Sisneros N.B."/>
            <person name="Smith C.D."/>
            <person name="Smith T.F."/>
            <person name="Spieth J."/>
            <person name="Stage D.E."/>
            <person name="Stark A."/>
            <person name="Stephan W."/>
            <person name="Strausberg R.L."/>
            <person name="Strempel S."/>
            <person name="Sturgill D."/>
            <person name="Sutton G."/>
            <person name="Sutton G.G."/>
            <person name="Tao W."/>
            <person name="Teichmann S."/>
            <person name="Tobari Y.N."/>
            <person name="Tomimura Y."/>
            <person name="Tsolas J.M."/>
            <person name="Valente V.L."/>
            <person name="Venter E."/>
            <person name="Venter J.C."/>
            <person name="Vicario S."/>
            <person name="Vieira F.G."/>
            <person name="Vilella A.J."/>
            <person name="Villasante A."/>
            <person name="Walenz B."/>
            <person name="Wang J."/>
            <person name="Wasserman M."/>
            <person name="Watts T."/>
            <person name="Wilson D."/>
            <person name="Wilson R.K."/>
            <person name="Wing R.A."/>
            <person name="Wolfner M.F."/>
            <person name="Wong A."/>
            <person name="Wong G.K."/>
            <person name="Wu C.I."/>
            <person name="Wu G."/>
            <person name="Yamamoto D."/>
            <person name="Yang H.P."/>
            <person name="Yang S.P."/>
            <person name="Yorke J.A."/>
            <person name="Yoshida K."/>
            <person name="Zdobnov E."/>
            <person name="Zhang P."/>
            <person name="Zhang Y."/>
            <person name="Zimin A.V."/>
            <person name="Baldwin J."/>
            <person name="Abdouelleil A."/>
            <person name="Abdulkadir J."/>
            <person name="Abebe A."/>
            <person name="Abera B."/>
            <person name="Abreu J."/>
            <person name="Acer S.C."/>
            <person name="Aftuck L."/>
            <person name="Alexander A."/>
            <person name="An P."/>
            <person name="Anderson E."/>
            <person name="Anderson S."/>
            <person name="Arachi H."/>
            <person name="Azer M."/>
            <person name="Bachantsang P."/>
            <person name="Barry A."/>
            <person name="Bayul T."/>
            <person name="Berlin A."/>
            <person name="Bessette D."/>
            <person name="Bloom T."/>
            <person name="Blye J."/>
            <person name="Boguslavskiy L."/>
            <person name="Bonnet C."/>
            <person name="Boukhgalter B."/>
            <person name="Bourzgui I."/>
            <person name="Brown A."/>
            <person name="Cahill P."/>
            <person name="Channer S."/>
            <person name="Cheshatsang Y."/>
            <person name="Chuda L."/>
            <person name="Citroen M."/>
            <person name="Collymore A."/>
            <person name="Cooke P."/>
            <person name="Costello M."/>
            <person name="D'Aco K."/>
            <person name="Daza R."/>
            <person name="De Haan G."/>
            <person name="DeGray S."/>
            <person name="DeMaso C."/>
            <person name="Dhargay N."/>
            <person name="Dooley K."/>
            <person name="Dooley E."/>
            <person name="Doricent M."/>
            <person name="Dorje P."/>
            <person name="Dorjee K."/>
            <person name="Dupes A."/>
            <person name="Elong R."/>
            <person name="Falk J."/>
            <person name="Farina A."/>
            <person name="Faro S."/>
            <person name="Ferguson D."/>
            <person name="Fisher S."/>
            <person name="Foley C.D."/>
            <person name="Franke A."/>
            <person name="Friedrich D."/>
            <person name="Gadbois L."/>
            <person name="Gearin G."/>
            <person name="Gearin C.R."/>
            <person name="Giannoukos G."/>
            <person name="Goode T."/>
            <person name="Graham J."/>
            <person name="Grandbois E."/>
            <person name="Grewal S."/>
            <person name="Gyaltsen K."/>
            <person name="Hafez N."/>
            <person name="Hagos B."/>
            <person name="Hall J."/>
            <person name="Henson C."/>
            <person name="Hollinger A."/>
            <person name="Honan T."/>
            <person name="Huard M.D."/>
            <person name="Hughes L."/>
            <person name="Hurhula B."/>
            <person name="Husby M.E."/>
            <person name="Kamat A."/>
            <person name="Kanga B."/>
            <person name="Kashin S."/>
            <person name="Khazanovich D."/>
            <person name="Kisner P."/>
            <person name="Lance K."/>
            <person name="Lara M."/>
            <person name="Lee W."/>
            <person name="Lennon N."/>
            <person name="Letendre F."/>
            <person name="LeVine R."/>
            <person name="Lipovsky A."/>
            <person name="Liu X."/>
            <person name="Liu J."/>
            <person name="Liu S."/>
            <person name="Lokyitsang T."/>
            <person name="Lokyitsang Y."/>
            <person name="Lubonja R."/>
            <person name="Lui A."/>
            <person name="MacDonald P."/>
            <person name="Magnisalis V."/>
            <person name="Maru K."/>
            <person name="Matthews C."/>
            <person name="McCusker W."/>
            <person name="McDonough S."/>
            <person name="Mehta T."/>
            <person name="Meldrim J."/>
            <person name="Meneus L."/>
            <person name="Mihai O."/>
            <person name="Mihalev A."/>
            <person name="Mihova T."/>
            <person name="Mittelman R."/>
            <person name="Mlenga V."/>
            <person name="Montmayeur A."/>
            <person name="Mulrain L."/>
            <person name="Navidi A."/>
            <person name="Naylor J."/>
            <person name="Negash T."/>
            <person name="Nguyen T."/>
            <person name="Nguyen N."/>
            <person name="Nicol R."/>
            <person name="Norbu C."/>
            <person name="Norbu N."/>
            <person name="Novod N."/>
            <person name="O'Neill B."/>
            <person name="Osman S."/>
            <person name="Markiewicz E."/>
            <person name="Oyono O.L."/>
            <person name="Patti C."/>
            <person name="Phunkhang P."/>
            <person name="Pierre F."/>
            <person name="Priest M."/>
            <person name="Raghuraman S."/>
            <person name="Rege F."/>
            <person name="Reyes R."/>
            <person name="Rise C."/>
            <person name="Rogov P."/>
            <person name="Ross K."/>
            <person name="Ryan E."/>
            <person name="Settipalli S."/>
            <person name="Shea T."/>
            <person name="Sherpa N."/>
            <person name="Shi L."/>
            <person name="Shih D."/>
            <person name="Sparrow T."/>
            <person name="Spaulding J."/>
            <person name="Stalker J."/>
            <person name="Stange-Thomann N."/>
            <person name="Stavropoulos S."/>
            <person name="Stone C."/>
            <person name="Strader C."/>
            <person name="Tesfaye S."/>
            <person name="Thomson T."/>
            <person name="Thoulutsang Y."/>
            <person name="Thoulutsang D."/>
            <person name="Topham K."/>
            <person name="Topping I."/>
            <person name="Tsamla T."/>
            <person name="Vassiliev H."/>
            <person name="Vo A."/>
            <person name="Wangchuk T."/>
            <person name="Wangdi T."/>
            <person name="Weiand M."/>
            <person name="Wilkinson J."/>
            <person name="Wilson A."/>
            <person name="Yadav S."/>
            <person name="Young G."/>
            <person name="Yu Q."/>
            <person name="Zembek L."/>
            <person name="Zhong D."/>
            <person name="Zimmer A."/>
            <person name="Zwirko Z."/>
            <person name="Jaffe D.B."/>
            <person name="Alvarez P."/>
            <person name="Brockman W."/>
            <person name="Butler J."/>
            <person name="Chin C."/>
            <person name="Gnerre S."/>
            <person name="Grabherr M."/>
            <person name="Kleber M."/>
            <person name="Mauceli E."/>
            <person name="MacCallum I."/>
        </authorList>
    </citation>
    <scope>NUCLEOTIDE SEQUENCE [LARGE SCALE GENOMIC DNA]</scope>
    <source>
        <strain evidence="13">Tucson 14024-0371.13</strain>
    </source>
</reference>
<keyword evidence="3 11" id="KW-0328">Glycosyltransferase</keyword>
<dbReference type="PANTHER" id="PTHR11214:SF379">
    <property type="entry name" value="HEXOSYLTRANSFERASE-RELATED"/>
    <property type="match status" value="1"/>
</dbReference>
<feature type="transmembrane region" description="Helical" evidence="11">
    <location>
        <begin position="6"/>
        <end position="25"/>
    </location>
</feature>
<sequence length="431" mass="50028">MVMRLLRSLVILIFVSLMVISYGWYSLKIHKMEKLYPTNPSELDLPGLSFDKSMNVNLMEEFGALQTTQFNSTKNKLNESLDATSIENNITYLFKNILNSSENIPRTTKPRENSEELLHSSLQIKDIHSEYRTIRFFHPSEFWEYLRYKERATGIPWASATYESGHQDNEIDAERICPKSGASIKLLVLIASARDHEKQRMAIRLTWMHYGSRRDIGMAFVLGRGNDTNVNERLDGENMMYADMIRGNFVDSYNNLTLKTISALEWTHWHCPLAKYVLKTDDDMFINVPKLMEFLDTLKAKRKIYGRRAENWMPVRNKRSKYYVSYAQYSSRYFPYFTTGPAYLLTGDIVAELYAQALATAFLKLEDVFMTGIVADVLGIDRINVKAIANVNTNPSVCRIRSRITVHMVEPNDQFDLWKKLFDTAIRCKEQ</sequence>
<dbReference type="FunCoup" id="B3MMX0">
    <property type="interactions" value="40"/>
</dbReference>
<evidence type="ECO:0000256" key="4">
    <source>
        <dbReference type="ARBA" id="ARBA00022679"/>
    </source>
</evidence>
<dbReference type="SMR" id="B3MMX0"/>
<accession>B3MMX0</accession>
<keyword evidence="4 12" id="KW-0808">Transferase</keyword>
<evidence type="ECO:0000256" key="3">
    <source>
        <dbReference type="ARBA" id="ARBA00022676"/>
    </source>
</evidence>
<dbReference type="InParanoid" id="B3MMX0"/>
<evidence type="ECO:0000313" key="13">
    <source>
        <dbReference type="Proteomes" id="UP000007801"/>
    </source>
</evidence>
<evidence type="ECO:0000256" key="10">
    <source>
        <dbReference type="ARBA" id="ARBA00023180"/>
    </source>
</evidence>
<keyword evidence="7 11" id="KW-1133">Transmembrane helix</keyword>
<dbReference type="EC" id="2.4.1.-" evidence="11"/>
<gene>
    <name evidence="12" type="primary">Dana\GF14759</name>
    <name evidence="12" type="synonym">dana_GLEANR_15524</name>
    <name evidence="12" type="ORF">GF14759</name>
</gene>
<dbReference type="FunFam" id="3.90.550.50:FF:000001">
    <property type="entry name" value="Hexosyltransferase"/>
    <property type="match status" value="1"/>
</dbReference>
<dbReference type="Pfam" id="PF01762">
    <property type="entry name" value="Galactosyl_T"/>
    <property type="match status" value="1"/>
</dbReference>
<organism evidence="12 13">
    <name type="scientific">Drosophila ananassae</name>
    <name type="common">Fruit fly</name>
    <dbReference type="NCBI Taxonomy" id="7217"/>
    <lineage>
        <taxon>Eukaryota</taxon>
        <taxon>Metazoa</taxon>
        <taxon>Ecdysozoa</taxon>
        <taxon>Arthropoda</taxon>
        <taxon>Hexapoda</taxon>
        <taxon>Insecta</taxon>
        <taxon>Pterygota</taxon>
        <taxon>Neoptera</taxon>
        <taxon>Endopterygota</taxon>
        <taxon>Diptera</taxon>
        <taxon>Brachycera</taxon>
        <taxon>Muscomorpha</taxon>
        <taxon>Ephydroidea</taxon>
        <taxon>Drosophilidae</taxon>
        <taxon>Drosophila</taxon>
        <taxon>Sophophora</taxon>
    </lineage>
</organism>
<evidence type="ECO:0000256" key="1">
    <source>
        <dbReference type="ARBA" id="ARBA00004323"/>
    </source>
</evidence>
<keyword evidence="5 11" id="KW-0812">Transmembrane</keyword>
<comment type="subcellular location">
    <subcellularLocation>
        <location evidence="1 11">Golgi apparatus membrane</location>
        <topology evidence="1 11">Single-pass type II membrane protein</topology>
    </subcellularLocation>
</comment>
<dbReference type="GeneID" id="6497579"/>
<dbReference type="KEGG" id="dan:6497579"/>
<evidence type="ECO:0000256" key="6">
    <source>
        <dbReference type="ARBA" id="ARBA00022968"/>
    </source>
</evidence>
<evidence type="ECO:0000256" key="2">
    <source>
        <dbReference type="ARBA" id="ARBA00008661"/>
    </source>
</evidence>
<keyword evidence="8 11" id="KW-0333">Golgi apparatus</keyword>
<dbReference type="AlphaFoldDB" id="B3MMX0"/>
<keyword evidence="13" id="KW-1185">Reference proteome</keyword>
<evidence type="ECO:0000313" key="12">
    <source>
        <dbReference type="EMBL" id="EDV30995.2"/>
    </source>
</evidence>
<evidence type="ECO:0000256" key="11">
    <source>
        <dbReference type="RuleBase" id="RU363063"/>
    </source>
</evidence>
<proteinExistence type="inferred from homology"/>
<dbReference type="InterPro" id="IPR002659">
    <property type="entry name" value="Glyco_trans_31"/>
</dbReference>
<dbReference type="GO" id="GO:0016758">
    <property type="term" value="F:hexosyltransferase activity"/>
    <property type="evidence" value="ECO:0007669"/>
    <property type="project" value="InterPro"/>
</dbReference>
<dbReference type="Proteomes" id="UP000007801">
    <property type="component" value="Unassembled WGS sequence"/>
</dbReference>
<evidence type="ECO:0000256" key="7">
    <source>
        <dbReference type="ARBA" id="ARBA00022989"/>
    </source>
</evidence>
<dbReference type="GO" id="GO:0000139">
    <property type="term" value="C:Golgi membrane"/>
    <property type="evidence" value="ECO:0007669"/>
    <property type="project" value="UniProtKB-SubCell"/>
</dbReference>
<dbReference type="Gene3D" id="3.90.550.50">
    <property type="match status" value="1"/>
</dbReference>
<protein>
    <recommendedName>
        <fullName evidence="11">Hexosyltransferase</fullName>
        <ecNumber evidence="11">2.4.1.-</ecNumber>
    </recommendedName>
</protein>
<evidence type="ECO:0000256" key="5">
    <source>
        <dbReference type="ARBA" id="ARBA00022692"/>
    </source>
</evidence>
<evidence type="ECO:0000256" key="9">
    <source>
        <dbReference type="ARBA" id="ARBA00023136"/>
    </source>
</evidence>
<dbReference type="OrthoDB" id="5512589at2759"/>
<keyword evidence="10" id="KW-0325">Glycoprotein</keyword>
<name>B3MMX0_DROAN</name>